<feature type="domain" description="Outer membrane protein beta-barrel" evidence="1">
    <location>
        <begin position="44"/>
        <end position="209"/>
    </location>
</feature>
<dbReference type="Proteomes" id="UP000183945">
    <property type="component" value="Unassembled WGS sequence"/>
</dbReference>
<dbReference type="AlphaFoldDB" id="A0A1M5GIX9"/>
<dbReference type="EMBL" id="FQVT01000004">
    <property type="protein sequence ID" value="SHG03705.1"/>
    <property type="molecule type" value="Genomic_DNA"/>
</dbReference>
<dbReference type="InterPro" id="IPR025665">
    <property type="entry name" value="Beta-barrel_OMP_2"/>
</dbReference>
<dbReference type="Pfam" id="PF13568">
    <property type="entry name" value="OMP_b-brl_2"/>
    <property type="match status" value="1"/>
</dbReference>
<evidence type="ECO:0000313" key="2">
    <source>
        <dbReference type="EMBL" id="SHG03705.1"/>
    </source>
</evidence>
<proteinExistence type="predicted"/>
<evidence type="ECO:0000313" key="3">
    <source>
        <dbReference type="Proteomes" id="UP000183945"/>
    </source>
</evidence>
<keyword evidence="3" id="KW-1185">Reference proteome</keyword>
<name>A0A1M5GIX9_SALEC</name>
<sequence length="236" mass="27161">MGLPPFILLQNNTMKKFFVLSLLFCVQFSYAQLFSGDKIINNANFDKQRFSWGYFLGFNTYDFKFDYNDEPQPSGRDLIISKSIGFNVGLLGNLRLNNNLDLRLAPGVNFNTRNFRSPSTREFDEITSTYIHIPLLLKFSADRKNNFKPFIIGGLSTSINLSSGEDNPEEKFSLKTINYNYEIGLGVDLYLYYFKFSPSIRGVFTINDEKNKLSGAELRQVDALRSRAIFINFTFQ</sequence>
<protein>
    <submittedName>
        <fullName evidence="2">Probable protein-translocating porin PorT</fullName>
    </submittedName>
</protein>
<gene>
    <name evidence="2" type="ORF">SAMN05444483_104185</name>
</gene>
<dbReference type="STRING" id="1073325.SAMN05444483_104185"/>
<organism evidence="2 3">
    <name type="scientific">Salegentibacter echinorum</name>
    <dbReference type="NCBI Taxonomy" id="1073325"/>
    <lineage>
        <taxon>Bacteria</taxon>
        <taxon>Pseudomonadati</taxon>
        <taxon>Bacteroidota</taxon>
        <taxon>Flavobacteriia</taxon>
        <taxon>Flavobacteriales</taxon>
        <taxon>Flavobacteriaceae</taxon>
        <taxon>Salegentibacter</taxon>
    </lineage>
</organism>
<accession>A0A1M5GIX9</accession>
<evidence type="ECO:0000259" key="1">
    <source>
        <dbReference type="Pfam" id="PF13568"/>
    </source>
</evidence>
<reference evidence="3" key="1">
    <citation type="submission" date="2016-11" db="EMBL/GenBank/DDBJ databases">
        <authorList>
            <person name="Varghese N."/>
            <person name="Submissions S."/>
        </authorList>
    </citation>
    <scope>NUCLEOTIDE SEQUENCE [LARGE SCALE GENOMIC DNA]</scope>
    <source>
        <strain evidence="3">DSM 24579</strain>
    </source>
</reference>